<dbReference type="PROSITE" id="PS00063">
    <property type="entry name" value="ALDOKETO_REDUCTASE_3"/>
    <property type="match status" value="1"/>
</dbReference>
<dbReference type="PANTHER" id="PTHR43827:SF3">
    <property type="entry name" value="NADP-DEPENDENT OXIDOREDUCTASE DOMAIN-CONTAINING PROTEIN"/>
    <property type="match status" value="1"/>
</dbReference>
<comment type="catalytic activity">
    <reaction evidence="7">
        <text>xylitol + NAD(+) = D-xylose + NADH + H(+)</text>
        <dbReference type="Rhea" id="RHEA:27441"/>
        <dbReference type="ChEBI" id="CHEBI:15378"/>
        <dbReference type="ChEBI" id="CHEBI:17151"/>
        <dbReference type="ChEBI" id="CHEBI:53455"/>
        <dbReference type="ChEBI" id="CHEBI:57540"/>
        <dbReference type="ChEBI" id="CHEBI:57945"/>
        <dbReference type="EC" id="1.1.1.307"/>
    </reaction>
</comment>
<keyword evidence="13" id="KW-1185">Reference proteome</keyword>
<evidence type="ECO:0000256" key="5">
    <source>
        <dbReference type="ARBA" id="ARBA00025065"/>
    </source>
</evidence>
<feature type="active site" description="Proton donor" evidence="8">
    <location>
        <position position="22"/>
    </location>
</feature>
<dbReference type="Proteomes" id="UP000038010">
    <property type="component" value="Unassembled WGS sequence"/>
</dbReference>
<dbReference type="STRING" id="1664694.A0A0N1HWI6"/>
<dbReference type="GO" id="GO:0016616">
    <property type="term" value="F:oxidoreductase activity, acting on the CH-OH group of donors, NAD or NADP as acceptor"/>
    <property type="evidence" value="ECO:0007669"/>
    <property type="project" value="UniProtKB-ARBA"/>
</dbReference>
<keyword evidence="3" id="KW-0521">NADP</keyword>
<dbReference type="CDD" id="cd19071">
    <property type="entry name" value="AKR_AKR1-5-like"/>
    <property type="match status" value="1"/>
</dbReference>
<dbReference type="FunFam" id="3.20.20.100:FF:000015">
    <property type="entry name" value="Oxidoreductase, aldo/keto reductase family"/>
    <property type="match status" value="1"/>
</dbReference>
<evidence type="ECO:0000256" key="1">
    <source>
        <dbReference type="ARBA" id="ARBA00007905"/>
    </source>
</evidence>
<dbReference type="PRINTS" id="PR00069">
    <property type="entry name" value="ALDKETRDTASE"/>
</dbReference>
<evidence type="ECO:0000256" key="10">
    <source>
        <dbReference type="PIRSR" id="PIRSR000097-3"/>
    </source>
</evidence>
<dbReference type="InterPro" id="IPR018170">
    <property type="entry name" value="Aldo/ket_reductase_CS"/>
</dbReference>
<dbReference type="EMBL" id="LFJN01000003">
    <property type="protein sequence ID" value="KPI44572.1"/>
    <property type="molecule type" value="Genomic_DNA"/>
</dbReference>
<evidence type="ECO:0000256" key="9">
    <source>
        <dbReference type="PIRSR" id="PIRSR000097-2"/>
    </source>
</evidence>
<feature type="binding site" evidence="9">
    <location>
        <position position="80"/>
    </location>
    <ligand>
        <name>substrate</name>
    </ligand>
</feature>
<evidence type="ECO:0000256" key="6">
    <source>
        <dbReference type="ARBA" id="ARBA00047534"/>
    </source>
</evidence>
<dbReference type="Pfam" id="PF00248">
    <property type="entry name" value="Aldo_ket_red"/>
    <property type="match status" value="1"/>
</dbReference>
<gene>
    <name evidence="12" type="ORF">AB675_8406</name>
</gene>
<dbReference type="PIRSF" id="PIRSF000097">
    <property type="entry name" value="AKR"/>
    <property type="match status" value="1"/>
</dbReference>
<dbReference type="RefSeq" id="XP_018004535.1">
    <property type="nucleotide sequence ID" value="XM_018148849.1"/>
</dbReference>
<feature type="domain" description="NADP-dependent oxidoreductase" evidence="11">
    <location>
        <begin position="7"/>
        <end position="234"/>
    </location>
</feature>
<keyword evidence="4" id="KW-0560">Oxidoreductase</keyword>
<feature type="site" description="Lowers pKa of active site Tyr" evidence="10">
    <location>
        <position position="47"/>
    </location>
</feature>
<sequence>MYASCLAALRNGYRHIDTAQIYQNEAETGAAIAQSGVPRAELFICSKLWEDMYGRESALQGVRQSCQKLGVDYIDLYLLHTPRPGRKLRHESWLGLQDAVRQGLVKAIGVSNWAPKHIEQLMAEDGVEFFPAVNQLEFHPWQQQRDIRAWCEEKGMVIVAYSPLTQGKRLGDPVVKEVAEKVGRTPAQVVLRWCLQSGVVVIPKSDKEARIKENSNVFGWSLDEEDMKRLDVLDEGMKGNQGEWDPQAWD</sequence>
<evidence type="ECO:0000256" key="8">
    <source>
        <dbReference type="PIRSR" id="PIRSR000097-1"/>
    </source>
</evidence>
<evidence type="ECO:0000256" key="4">
    <source>
        <dbReference type="ARBA" id="ARBA00023002"/>
    </source>
</evidence>
<dbReference type="Gene3D" id="3.20.20.100">
    <property type="entry name" value="NADP-dependent oxidoreductase domain"/>
    <property type="match status" value="1"/>
</dbReference>
<comment type="similarity">
    <text evidence="1">Belongs to the aldo/keto reductase family.</text>
</comment>
<organism evidence="12 13">
    <name type="scientific">Cyphellophora attinorum</name>
    <dbReference type="NCBI Taxonomy" id="1664694"/>
    <lineage>
        <taxon>Eukaryota</taxon>
        <taxon>Fungi</taxon>
        <taxon>Dikarya</taxon>
        <taxon>Ascomycota</taxon>
        <taxon>Pezizomycotina</taxon>
        <taxon>Eurotiomycetes</taxon>
        <taxon>Chaetothyriomycetidae</taxon>
        <taxon>Chaetothyriales</taxon>
        <taxon>Cyphellophoraceae</taxon>
        <taxon>Cyphellophora</taxon>
    </lineage>
</organism>
<dbReference type="PANTHER" id="PTHR43827">
    <property type="entry name" value="2,5-DIKETO-D-GLUCONIC ACID REDUCTASE"/>
    <property type="match status" value="1"/>
</dbReference>
<proteinExistence type="inferred from homology"/>
<comment type="caution">
    <text evidence="12">The sequence shown here is derived from an EMBL/GenBank/DDBJ whole genome shotgun (WGS) entry which is preliminary data.</text>
</comment>
<dbReference type="InterPro" id="IPR023210">
    <property type="entry name" value="NADP_OxRdtase_dom"/>
</dbReference>
<dbReference type="InterPro" id="IPR036812">
    <property type="entry name" value="NAD(P)_OxRdtase_dom_sf"/>
</dbReference>
<reference evidence="12 13" key="1">
    <citation type="submission" date="2015-06" db="EMBL/GenBank/DDBJ databases">
        <title>Draft genome of the ant-associated black yeast Phialophora attae CBS 131958.</title>
        <authorList>
            <person name="Moreno L.F."/>
            <person name="Stielow B.J."/>
            <person name="de Hoog S."/>
            <person name="Vicente V.A."/>
            <person name="Weiss V.A."/>
            <person name="de Vries M."/>
            <person name="Cruz L.M."/>
            <person name="Souza E.M."/>
        </authorList>
    </citation>
    <scope>NUCLEOTIDE SEQUENCE [LARGE SCALE GENOMIC DNA]</scope>
    <source>
        <strain evidence="12 13">CBS 131958</strain>
    </source>
</reference>
<accession>A0A0N1HWI6</accession>
<comment type="catalytic activity">
    <reaction evidence="6">
        <text>xylitol + NADP(+) = D-xylose + NADPH + H(+)</text>
        <dbReference type="Rhea" id="RHEA:27445"/>
        <dbReference type="ChEBI" id="CHEBI:15378"/>
        <dbReference type="ChEBI" id="CHEBI:17151"/>
        <dbReference type="ChEBI" id="CHEBI:53455"/>
        <dbReference type="ChEBI" id="CHEBI:57783"/>
        <dbReference type="ChEBI" id="CHEBI:58349"/>
        <dbReference type="EC" id="1.1.1.307"/>
    </reaction>
</comment>
<dbReference type="InterPro" id="IPR020471">
    <property type="entry name" value="AKR"/>
</dbReference>
<evidence type="ECO:0000256" key="3">
    <source>
        <dbReference type="ARBA" id="ARBA00022857"/>
    </source>
</evidence>
<dbReference type="AlphaFoldDB" id="A0A0N1HWI6"/>
<dbReference type="SUPFAM" id="SSF51430">
    <property type="entry name" value="NAD(P)-linked oxidoreductase"/>
    <property type="match status" value="1"/>
</dbReference>
<comment type="function">
    <text evidence="5">Catalyzes the initial reaction in the xylose utilization pathway by reducing D-xylose into xylitol. Xylose is a major component of hemicelluloses such as xylan. Most fungi utilize D-xylose via three enzymatic reactions, xylose reductase (XR), xylitol dehydrogenase (XDH), and xylulokinase, to form xylulose 5-phosphate, which enters pentose phosphate pathway.</text>
</comment>
<evidence type="ECO:0000259" key="11">
    <source>
        <dbReference type="Pfam" id="PF00248"/>
    </source>
</evidence>
<dbReference type="EC" id="1.1.1.307" evidence="2"/>
<dbReference type="OrthoDB" id="416253at2759"/>
<protein>
    <recommendedName>
        <fullName evidence="2">D-xylose reductase [NAD(P)H]</fullName>
        <ecNumber evidence="2">1.1.1.307</ecNumber>
    </recommendedName>
</protein>
<evidence type="ECO:0000313" key="13">
    <source>
        <dbReference type="Proteomes" id="UP000038010"/>
    </source>
</evidence>
<evidence type="ECO:0000256" key="2">
    <source>
        <dbReference type="ARBA" id="ARBA00012845"/>
    </source>
</evidence>
<evidence type="ECO:0000313" key="12">
    <source>
        <dbReference type="EMBL" id="KPI44572.1"/>
    </source>
</evidence>
<dbReference type="VEuPathDB" id="FungiDB:AB675_8406"/>
<name>A0A0N1HWI6_9EURO</name>
<evidence type="ECO:0000256" key="7">
    <source>
        <dbReference type="ARBA" id="ARBA00049485"/>
    </source>
</evidence>
<dbReference type="GeneID" id="28740729"/>